<sequence length="943" mass="104074">MAAASQQTGLLKSPTNLKEAIDWILRVTNKDGQGNGASGSSTHMFCELAAALRDLLSDVDQELLANERNLVSEVVDTIRDVGGTYFLKEMIIMFGQGLQGMVMGKGSSTTGVTDIAEHGICSKGGSSSGYASKSSYNASSATWENVRNSDANVITCAKTMMGCIPLVFGAITYIYWKSSYKGGNGFRCHDYLKALGYKDSELNSDITKQSSKVKELLEKCFNGLDKVKDKVSNATYAKFLMDLEANTSTTSGVSTALMKFYILATGYFRSLQTKRERYVSEPVTPRTIREALYFISCLPYTLVYRRLIQNVQRLCQRHISRSGQKDKGIVFTSSNSNSGNPDENTFTVDGNKASQYLLSACLYAPCILLNIQGTLEAKVSNGSPSASTSGEPVLHRLYANSVFSFTFPRSDTHMYSLLCIVLYGLYYQLYFLQLQCGVDPKSSYGGCSGAMGWQWCNYGKEIKCDNCTSWMCSIGDKGAHKNGSSGNQCGTNGTPSPLQAFLTDCLPGFTCKTVKSNMETYKNSISREYPSLSEHFKHQASEYQYCPMPMGFTGSFHDRWIKTGNDIYAVLSYYSSYEFKKSSLYQLVRCVFALRTVIPRTLGALVGFFVGAISSSRSDPGALKETLQGLPGAGNQKDLVDALRKLGGTSEKRKQDCMDGRTDIGVLCRVGDGVDKGITYLNPLTGHLYDTVSPVFGMTYVSWIVYLLKHLKQGLEKLMDDFRRIDCQQSGCERGQNGRGVMACADGSCQPGTHGYECKCKSIVDCVGVHSVLYKYGFTYSGGVPSPMSFHWWKSKAKDIMCQEFYKKIRGILTGKPSDTTTHVNCKINGASGKPSGQLPGENLLDNLLTAVRQYKYRCRMPFGLYVTAFWLAVLGYLVYSMTVNLDLMHIQSHWRSPSSYLVPLQRILADGSRNVKRVCTMKYFSDGTGNGLLEQGINDLYL</sequence>
<evidence type="ECO:0000256" key="1">
    <source>
        <dbReference type="SAM" id="Phobius"/>
    </source>
</evidence>
<evidence type="ECO:0000313" key="2">
    <source>
        <dbReference type="EMBL" id="GFE56037.1"/>
    </source>
</evidence>
<protein>
    <submittedName>
        <fullName evidence="2">Variant erythrocyte surface antigen beta subunit, putative</fullName>
    </submittedName>
</protein>
<proteinExistence type="predicted"/>
<reference evidence="2" key="1">
    <citation type="submission" date="2019-12" db="EMBL/GenBank/DDBJ databases">
        <title>Genome sequence of Babesia ovis.</title>
        <authorList>
            <person name="Yamagishi J."/>
            <person name="Sevinc F."/>
            <person name="Xuan X."/>
        </authorList>
    </citation>
    <scope>NUCLEOTIDE SEQUENCE</scope>
    <source>
        <strain evidence="2">Selcuk</strain>
    </source>
</reference>
<keyword evidence="1" id="KW-0472">Membrane</keyword>
<feature type="transmembrane region" description="Helical" evidence="1">
    <location>
        <begin position="691"/>
        <end position="708"/>
    </location>
</feature>
<organism evidence="2 3">
    <name type="scientific">Babesia ovis</name>
    <dbReference type="NCBI Taxonomy" id="5869"/>
    <lineage>
        <taxon>Eukaryota</taxon>
        <taxon>Sar</taxon>
        <taxon>Alveolata</taxon>
        <taxon>Apicomplexa</taxon>
        <taxon>Aconoidasida</taxon>
        <taxon>Piroplasmida</taxon>
        <taxon>Babesiidae</taxon>
        <taxon>Babesia</taxon>
    </lineage>
</organism>
<keyword evidence="3" id="KW-1185">Reference proteome</keyword>
<dbReference type="InterPro" id="IPR024751">
    <property type="entry name" value="VESA1"/>
</dbReference>
<feature type="transmembrane region" description="Helical" evidence="1">
    <location>
        <begin position="414"/>
        <end position="432"/>
    </location>
</feature>
<feature type="transmembrane region" description="Helical" evidence="1">
    <location>
        <begin position="590"/>
        <end position="613"/>
    </location>
</feature>
<comment type="caution">
    <text evidence="2">The sequence shown here is derived from an EMBL/GenBank/DDBJ whole genome shotgun (WGS) entry which is preliminary data.</text>
</comment>
<dbReference type="AlphaFoldDB" id="A0A9W5WWH2"/>
<dbReference type="OrthoDB" id="366456at2759"/>
<evidence type="ECO:0000313" key="3">
    <source>
        <dbReference type="Proteomes" id="UP001057455"/>
    </source>
</evidence>
<keyword evidence="1" id="KW-0812">Transmembrane</keyword>
<dbReference type="EMBL" id="BLIY01000037">
    <property type="protein sequence ID" value="GFE56037.1"/>
    <property type="molecule type" value="Genomic_DNA"/>
</dbReference>
<accession>A0A9W5WWH2</accession>
<feature type="transmembrane region" description="Helical" evidence="1">
    <location>
        <begin position="863"/>
        <end position="880"/>
    </location>
</feature>
<keyword evidence="1" id="KW-1133">Transmembrane helix</keyword>
<name>A0A9W5WWH2_BABOV</name>
<gene>
    <name evidence="2" type="ORF">BaOVIS_034020</name>
</gene>
<dbReference type="Pfam" id="PF12785">
    <property type="entry name" value="VESA1_N"/>
    <property type="match status" value="1"/>
</dbReference>
<dbReference type="Proteomes" id="UP001057455">
    <property type="component" value="Unassembled WGS sequence"/>
</dbReference>